<keyword evidence="1" id="KW-1133">Transmembrane helix</keyword>
<dbReference type="RefSeq" id="WP_040114595.1">
    <property type="nucleotide sequence ID" value="NZ_CP006880.1"/>
</dbReference>
<keyword evidence="1" id="KW-0812">Transmembrane</keyword>
<gene>
    <name evidence="2" type="ORF">RGR602_PC00138</name>
</gene>
<accession>A0A0B4XBM5</accession>
<name>A0A0B4XBM5_9HYPH</name>
<keyword evidence="2" id="KW-0614">Plasmid</keyword>
<dbReference type="Proteomes" id="UP000031368">
    <property type="component" value="Plasmid pRgalR602c"/>
</dbReference>
<evidence type="ECO:0000256" key="1">
    <source>
        <dbReference type="SAM" id="Phobius"/>
    </source>
</evidence>
<sequence length="204" mass="22687">MSAEKPEKSESETPSSRIYDIFRVLVSSVLISLLLAGISTSALKLWDRLYPEDVVKVWQVSEDDYQRISTALNHSNTNLMRLKELVANNPEAVKLATTMQEELQAANTLIANSPFVERRDTMSVTWDLISSAYAKGETRDNDGKADMTITYILLALVGFVTIFLCGVYAFCKDKSQRSFIEKTLTTIVGFALGMITGSNTGRLK</sequence>
<dbReference type="EMBL" id="CP006880">
    <property type="protein sequence ID" value="AJD44185.1"/>
    <property type="molecule type" value="Genomic_DNA"/>
</dbReference>
<protein>
    <submittedName>
        <fullName evidence="2">Uncharacterized protein</fullName>
    </submittedName>
</protein>
<geneLocation type="plasmid" evidence="2 3">
    <name>pRgalR602c</name>
</geneLocation>
<feature type="transmembrane region" description="Helical" evidence="1">
    <location>
        <begin position="21"/>
        <end position="43"/>
    </location>
</feature>
<dbReference type="KEGG" id="rga:RGR602_PC00138"/>
<proteinExistence type="predicted"/>
<keyword evidence="3" id="KW-1185">Reference proteome</keyword>
<reference evidence="2 3" key="1">
    <citation type="submission" date="2013-11" db="EMBL/GenBank/DDBJ databases">
        <title>Complete genome sequence of Rhizobium gallicum bv. gallicum R602.</title>
        <authorList>
            <person name="Bustos P."/>
            <person name="Santamaria R.I."/>
            <person name="Lozano L."/>
            <person name="Acosta J.L."/>
            <person name="Ormeno-Orrillo E."/>
            <person name="Rogel M.A."/>
            <person name="Romero D."/>
            <person name="Cevallos M.A."/>
            <person name="Martinez-Romero E."/>
            <person name="Gonzalez V."/>
        </authorList>
    </citation>
    <scope>NUCLEOTIDE SEQUENCE [LARGE SCALE GENOMIC DNA]</scope>
    <source>
        <strain evidence="2 3">R602</strain>
        <plasmid evidence="2 3">pRgalR602c</plasmid>
    </source>
</reference>
<evidence type="ECO:0000313" key="2">
    <source>
        <dbReference type="EMBL" id="AJD44185.1"/>
    </source>
</evidence>
<evidence type="ECO:0000313" key="3">
    <source>
        <dbReference type="Proteomes" id="UP000031368"/>
    </source>
</evidence>
<feature type="transmembrane region" description="Helical" evidence="1">
    <location>
        <begin position="149"/>
        <end position="171"/>
    </location>
</feature>
<organism evidence="2 3">
    <name type="scientific">Rhizobium gallicum bv. gallicum R602sp</name>
    <dbReference type="NCBI Taxonomy" id="1041138"/>
    <lineage>
        <taxon>Bacteria</taxon>
        <taxon>Pseudomonadati</taxon>
        <taxon>Pseudomonadota</taxon>
        <taxon>Alphaproteobacteria</taxon>
        <taxon>Hyphomicrobiales</taxon>
        <taxon>Rhizobiaceae</taxon>
        <taxon>Rhizobium/Agrobacterium group</taxon>
        <taxon>Rhizobium</taxon>
    </lineage>
</organism>
<keyword evidence="1" id="KW-0472">Membrane</keyword>
<dbReference type="AlphaFoldDB" id="A0A0B4XBM5"/>
<dbReference type="HOGENOM" id="CLU_1342338_0_0_5"/>